<organism evidence="2 3">
    <name type="scientific">Brassica cretica</name>
    <name type="common">Mustard</name>
    <dbReference type="NCBI Taxonomy" id="69181"/>
    <lineage>
        <taxon>Eukaryota</taxon>
        <taxon>Viridiplantae</taxon>
        <taxon>Streptophyta</taxon>
        <taxon>Embryophyta</taxon>
        <taxon>Tracheophyta</taxon>
        <taxon>Spermatophyta</taxon>
        <taxon>Magnoliopsida</taxon>
        <taxon>eudicotyledons</taxon>
        <taxon>Gunneridae</taxon>
        <taxon>Pentapetalae</taxon>
        <taxon>rosids</taxon>
        <taxon>malvids</taxon>
        <taxon>Brassicales</taxon>
        <taxon>Brassicaceae</taxon>
        <taxon>Brassiceae</taxon>
        <taxon>Brassica</taxon>
    </lineage>
</organism>
<feature type="compositionally biased region" description="Polar residues" evidence="1">
    <location>
        <begin position="91"/>
        <end position="101"/>
    </location>
</feature>
<comment type="caution">
    <text evidence="2">The sequence shown here is derived from an EMBL/GenBank/DDBJ whole genome shotgun (WGS) entry which is preliminary data.</text>
</comment>
<feature type="compositionally biased region" description="Basic and acidic residues" evidence="1">
    <location>
        <begin position="162"/>
        <end position="177"/>
    </location>
</feature>
<evidence type="ECO:0000313" key="2">
    <source>
        <dbReference type="EMBL" id="KAF3568832.1"/>
    </source>
</evidence>
<evidence type="ECO:0000313" key="3">
    <source>
        <dbReference type="Proteomes" id="UP000266723"/>
    </source>
</evidence>
<accession>A0ABQ7DB59</accession>
<evidence type="ECO:0000256" key="1">
    <source>
        <dbReference type="SAM" id="MobiDB-lite"/>
    </source>
</evidence>
<gene>
    <name evidence="2" type="ORF">DY000_02016046</name>
</gene>
<feature type="region of interest" description="Disordered" evidence="1">
    <location>
        <begin position="142"/>
        <end position="185"/>
    </location>
</feature>
<feature type="compositionally biased region" description="Acidic residues" evidence="1">
    <location>
        <begin position="75"/>
        <end position="85"/>
    </location>
</feature>
<feature type="compositionally biased region" description="Basic and acidic residues" evidence="1">
    <location>
        <begin position="25"/>
        <end position="44"/>
    </location>
</feature>
<keyword evidence="3" id="KW-1185">Reference proteome</keyword>
<proteinExistence type="predicted"/>
<dbReference type="Proteomes" id="UP000266723">
    <property type="component" value="Unassembled WGS sequence"/>
</dbReference>
<sequence>MKNLAVKSCSNLDRTKYRLSQGNEHVSKSATDKLEYGNWTKDKPSSVATQRPSIHTARSLRSDRARVRLGRYDEDITAEPNQEEPDLTKPDIQSLQDNPTQPEEAKDVLMPIVFKGPITRKRAKILQHKFNESMMLAFDCGQDKPSNEPADEYTSSLETEELSLKNDGPTEKIKPPSKDLWPFSPDQVHPNLLVITIEDQPV</sequence>
<name>A0ABQ7DB59_BRACR</name>
<feature type="region of interest" description="Disordered" evidence="1">
    <location>
        <begin position="18"/>
        <end position="106"/>
    </location>
</feature>
<reference evidence="2 3" key="1">
    <citation type="journal article" date="2020" name="BMC Genomics">
        <title>Intraspecific diversification of the crop wild relative Brassica cretica Lam. using demographic model selection.</title>
        <authorList>
            <person name="Kioukis A."/>
            <person name="Michalopoulou V.A."/>
            <person name="Briers L."/>
            <person name="Pirintsos S."/>
            <person name="Studholme D.J."/>
            <person name="Pavlidis P."/>
            <person name="Sarris P.F."/>
        </authorList>
    </citation>
    <scope>NUCLEOTIDE SEQUENCE [LARGE SCALE GENOMIC DNA]</scope>
    <source>
        <strain evidence="3">cv. PFS-1207/04</strain>
    </source>
</reference>
<feature type="compositionally biased region" description="Basic and acidic residues" evidence="1">
    <location>
        <begin position="60"/>
        <end position="74"/>
    </location>
</feature>
<dbReference type="EMBL" id="QGKV02000759">
    <property type="protein sequence ID" value="KAF3568832.1"/>
    <property type="molecule type" value="Genomic_DNA"/>
</dbReference>
<protein>
    <submittedName>
        <fullName evidence="2">Uncharacterized protein</fullName>
    </submittedName>
</protein>